<comment type="subunit">
    <text evidence="5">Homodimer.</text>
</comment>
<dbReference type="PANTHER" id="PTHR42786">
    <property type="entry name" value="TRNA/RRNA METHYLTRANSFERASE"/>
    <property type="match status" value="1"/>
</dbReference>
<dbReference type="PANTHER" id="PTHR42786:SF7">
    <property type="entry name" value="TRNA_RRNA METHYLTRANSFERASE SPOU TYPE DOMAIN-CONTAINING PROTEIN"/>
    <property type="match status" value="1"/>
</dbReference>
<evidence type="ECO:0000256" key="6">
    <source>
        <dbReference type="SAM" id="MobiDB-lite"/>
    </source>
</evidence>
<dbReference type="EMBL" id="JACIDN010000002">
    <property type="protein sequence ID" value="MBB3901464.1"/>
    <property type="molecule type" value="Genomic_DNA"/>
</dbReference>
<comment type="function">
    <text evidence="5">Catalyzes the formation of 2'O-methylated cytidine (Cm32) or 2'O-methylated uridine (Um32) at position 32 in tRNA.</text>
</comment>
<keyword evidence="3 9" id="KW-0808">Transferase</keyword>
<dbReference type="InterPro" id="IPR004384">
    <property type="entry name" value="RNA_MeTrfase_TrmJ/LasT"/>
</dbReference>
<feature type="region of interest" description="Disordered" evidence="6">
    <location>
        <begin position="239"/>
        <end position="265"/>
    </location>
</feature>
<reference evidence="9 10" key="3">
    <citation type="submission" date="2020-08" db="EMBL/GenBank/DDBJ databases">
        <title>Genomic Encyclopedia of Type Strains, Phase IV (KMG-IV): sequencing the most valuable type-strain genomes for metagenomic binning, comparative biology and taxonomic classification.</title>
        <authorList>
            <person name="Goeker M."/>
        </authorList>
    </citation>
    <scope>NUCLEOTIDE SEQUENCE [LARGE SCALE GENOMIC DNA]</scope>
    <source>
        <strain evidence="9 10">DSM 24105</strain>
    </source>
</reference>
<evidence type="ECO:0000256" key="4">
    <source>
        <dbReference type="ARBA" id="ARBA00022691"/>
    </source>
</evidence>
<dbReference type="SUPFAM" id="SSF75217">
    <property type="entry name" value="alpha/beta knot"/>
    <property type="match status" value="1"/>
</dbReference>
<accession>A0A7W6AH53</accession>
<dbReference type="InterPro" id="IPR001537">
    <property type="entry name" value="SpoU_MeTrfase"/>
</dbReference>
<dbReference type="CDD" id="cd18093">
    <property type="entry name" value="SpoU-like_TrmJ"/>
    <property type="match status" value="1"/>
</dbReference>
<keyword evidence="5" id="KW-0963">Cytoplasm</keyword>
<dbReference type="InterPro" id="IPR029028">
    <property type="entry name" value="Alpha/beta_knot_MTases"/>
</dbReference>
<comment type="catalytic activity">
    <reaction evidence="5">
        <text>cytidine(32) in tRNA + S-adenosyl-L-methionine = 2'-O-methylcytidine(32) in tRNA + S-adenosyl-L-homocysteine + H(+)</text>
        <dbReference type="Rhea" id="RHEA:42932"/>
        <dbReference type="Rhea" id="RHEA-COMP:10288"/>
        <dbReference type="Rhea" id="RHEA-COMP:10289"/>
        <dbReference type="ChEBI" id="CHEBI:15378"/>
        <dbReference type="ChEBI" id="CHEBI:57856"/>
        <dbReference type="ChEBI" id="CHEBI:59789"/>
        <dbReference type="ChEBI" id="CHEBI:74495"/>
        <dbReference type="ChEBI" id="CHEBI:82748"/>
        <dbReference type="EC" id="2.1.1.200"/>
    </reaction>
</comment>
<evidence type="ECO:0000256" key="3">
    <source>
        <dbReference type="ARBA" id="ARBA00022679"/>
    </source>
</evidence>
<reference evidence="8" key="4">
    <citation type="submission" date="2023-01" db="EMBL/GenBank/DDBJ databases">
        <title>Draft genome sequence of Methylobacterium brachythecii strain NBRC 107710.</title>
        <authorList>
            <person name="Sun Q."/>
            <person name="Mori K."/>
        </authorList>
    </citation>
    <scope>NUCLEOTIDE SEQUENCE</scope>
    <source>
        <strain evidence="8">NBRC 107710</strain>
    </source>
</reference>
<comment type="similarity">
    <text evidence="1">Belongs to the class IV-like SAM-binding methyltransferase superfamily. RNA methyltransferase TrmH family.</text>
</comment>
<keyword evidence="5" id="KW-0819">tRNA processing</keyword>
<comment type="caution">
    <text evidence="9">The sequence shown here is derived from an EMBL/GenBank/DDBJ whole genome shotgun (WGS) entry which is preliminary data.</text>
</comment>
<dbReference type="Proteomes" id="UP001156881">
    <property type="component" value="Unassembled WGS sequence"/>
</dbReference>
<dbReference type="GO" id="GO:0160206">
    <property type="term" value="F:tRNA (cytidine(32)/uridine(32)-2'-O)-methyltransferase activity"/>
    <property type="evidence" value="ECO:0007669"/>
    <property type="project" value="UniProtKB-EC"/>
</dbReference>
<protein>
    <recommendedName>
        <fullName evidence="5">tRNA (cytidine/uridine-2'-O-)-methyltransferase TrmJ</fullName>
        <ecNumber evidence="5">2.1.1.200</ecNumber>
    </recommendedName>
    <alternativeName>
        <fullName evidence="5">tRNA (cytidine(32)/uridine(32)-2'-O)-methyltransferase</fullName>
    </alternativeName>
    <alternativeName>
        <fullName evidence="5">tRNA Cm32/Um32 methyltransferase</fullName>
    </alternativeName>
</protein>
<evidence type="ECO:0000313" key="8">
    <source>
        <dbReference type="EMBL" id="GLS43036.1"/>
    </source>
</evidence>
<dbReference type="GO" id="GO:0003723">
    <property type="term" value="F:RNA binding"/>
    <property type="evidence" value="ECO:0007669"/>
    <property type="project" value="InterPro"/>
</dbReference>
<evidence type="ECO:0000313" key="9">
    <source>
        <dbReference type="EMBL" id="MBB3901464.1"/>
    </source>
</evidence>
<sequence>MSTVTPVVILVEPQLAENIGMTARAMANFGLSELRLVAPKNGWPKKGVREAASGASHILDGAQLYATPQEAIADLNFVLATTARERGQMKRVYAPDAAMTEVATRSDAGQRVGILFGRERVGLSNDEVSLADAIVTFPVTEEFPSLNLAQAVLLVSYEWRRAAGLARQRFDGGMTSAPASREAILSLFESLETALGAVGFYPPHKRVGIIRNMRDRLHRMALTDQDVRTFRGALRALTRAPKQLRTDDREQPEAMPTAPSEDEAS</sequence>
<dbReference type="EMBL" id="BSPG01000003">
    <property type="protein sequence ID" value="GLS43036.1"/>
    <property type="molecule type" value="Genomic_DNA"/>
</dbReference>
<reference evidence="11" key="2">
    <citation type="journal article" date="2019" name="Int. J. Syst. Evol. Microbiol.">
        <title>The Global Catalogue of Microorganisms (GCM) 10K type strain sequencing project: providing services to taxonomists for standard genome sequencing and annotation.</title>
        <authorList>
            <consortium name="The Broad Institute Genomics Platform"/>
            <consortium name="The Broad Institute Genome Sequencing Center for Infectious Disease"/>
            <person name="Wu L."/>
            <person name="Ma J."/>
        </authorList>
    </citation>
    <scope>NUCLEOTIDE SEQUENCE [LARGE SCALE GENOMIC DNA]</scope>
    <source>
        <strain evidence="11">NBRC 107710</strain>
    </source>
</reference>
<evidence type="ECO:0000256" key="5">
    <source>
        <dbReference type="RuleBase" id="RU362024"/>
    </source>
</evidence>
<feature type="domain" description="tRNA/rRNA methyltransferase SpoU type" evidence="7">
    <location>
        <begin position="7"/>
        <end position="157"/>
    </location>
</feature>
<dbReference type="Pfam" id="PF00588">
    <property type="entry name" value="SpoU_methylase"/>
    <property type="match status" value="1"/>
</dbReference>
<dbReference type="RefSeq" id="WP_183502453.1">
    <property type="nucleotide sequence ID" value="NZ_BSPG01000003.1"/>
</dbReference>
<gene>
    <name evidence="5" type="primary">trmJ</name>
    <name evidence="8" type="synonym">lasT</name>
    <name evidence="8" type="ORF">GCM10007884_10210</name>
    <name evidence="9" type="ORF">GGR33_000950</name>
</gene>
<evidence type="ECO:0000259" key="7">
    <source>
        <dbReference type="Pfam" id="PF00588"/>
    </source>
</evidence>
<evidence type="ECO:0000313" key="11">
    <source>
        <dbReference type="Proteomes" id="UP001156881"/>
    </source>
</evidence>
<dbReference type="Gene3D" id="3.40.1280.10">
    <property type="match status" value="1"/>
</dbReference>
<dbReference type="Proteomes" id="UP000517759">
    <property type="component" value="Unassembled WGS sequence"/>
</dbReference>
<name>A0A7W6AH53_9HYPH</name>
<dbReference type="InterPro" id="IPR029026">
    <property type="entry name" value="tRNA_m1G_MTases_N"/>
</dbReference>
<dbReference type="GO" id="GO:0005829">
    <property type="term" value="C:cytosol"/>
    <property type="evidence" value="ECO:0007669"/>
    <property type="project" value="TreeGrafter"/>
</dbReference>
<keyword evidence="4 5" id="KW-0949">S-adenosyl-L-methionine</keyword>
<evidence type="ECO:0000256" key="2">
    <source>
        <dbReference type="ARBA" id="ARBA00022603"/>
    </source>
</evidence>
<keyword evidence="2 5" id="KW-0489">Methyltransferase</keyword>
<proteinExistence type="inferred from homology"/>
<comment type="subcellular location">
    <subcellularLocation>
        <location evidence="5">Cytoplasm</location>
    </subcellularLocation>
</comment>
<organism evidence="9 10">
    <name type="scientific">Methylobacterium brachythecii</name>
    <dbReference type="NCBI Taxonomy" id="1176177"/>
    <lineage>
        <taxon>Bacteria</taxon>
        <taxon>Pseudomonadati</taxon>
        <taxon>Pseudomonadota</taxon>
        <taxon>Alphaproteobacteria</taxon>
        <taxon>Hyphomicrobiales</taxon>
        <taxon>Methylobacteriaceae</taxon>
        <taxon>Methylobacterium</taxon>
    </lineage>
</organism>
<evidence type="ECO:0000313" key="10">
    <source>
        <dbReference type="Proteomes" id="UP000517759"/>
    </source>
</evidence>
<comment type="catalytic activity">
    <reaction evidence="5">
        <text>uridine(32) in tRNA + S-adenosyl-L-methionine = 2'-O-methyluridine(32) in tRNA + S-adenosyl-L-homocysteine + H(+)</text>
        <dbReference type="Rhea" id="RHEA:42936"/>
        <dbReference type="Rhea" id="RHEA-COMP:10107"/>
        <dbReference type="Rhea" id="RHEA-COMP:10290"/>
        <dbReference type="ChEBI" id="CHEBI:15378"/>
        <dbReference type="ChEBI" id="CHEBI:57856"/>
        <dbReference type="ChEBI" id="CHEBI:59789"/>
        <dbReference type="ChEBI" id="CHEBI:65315"/>
        <dbReference type="ChEBI" id="CHEBI:74478"/>
        <dbReference type="EC" id="2.1.1.200"/>
    </reaction>
</comment>
<dbReference type="Gene3D" id="1.10.8.590">
    <property type="match status" value="1"/>
</dbReference>
<dbReference type="PIRSF" id="PIRSF004808">
    <property type="entry name" value="LasT"/>
    <property type="match status" value="1"/>
</dbReference>
<dbReference type="EC" id="2.1.1.200" evidence="5"/>
<dbReference type="GO" id="GO:0002128">
    <property type="term" value="P:tRNA nucleoside ribose methylation"/>
    <property type="evidence" value="ECO:0007669"/>
    <property type="project" value="TreeGrafter"/>
</dbReference>
<dbReference type="NCBIfam" id="TIGR00050">
    <property type="entry name" value="rRNA_methyl_1"/>
    <property type="match status" value="1"/>
</dbReference>
<reference evidence="8" key="1">
    <citation type="journal article" date="2014" name="Int. J. Syst. Evol. Microbiol.">
        <title>Complete genome of a new Firmicutes species belonging to the dominant human colonic microbiota ('Ruminococcus bicirculans') reveals two chromosomes and a selective capacity to utilize plant glucans.</title>
        <authorList>
            <consortium name="NISC Comparative Sequencing Program"/>
            <person name="Wegmann U."/>
            <person name="Louis P."/>
            <person name="Goesmann A."/>
            <person name="Henrissat B."/>
            <person name="Duncan S.H."/>
            <person name="Flint H.J."/>
        </authorList>
    </citation>
    <scope>NUCLEOTIDE SEQUENCE</scope>
    <source>
        <strain evidence="8">NBRC 107710</strain>
    </source>
</reference>
<dbReference type="AlphaFoldDB" id="A0A7W6AH53"/>
<keyword evidence="11" id="KW-1185">Reference proteome</keyword>
<evidence type="ECO:0000256" key="1">
    <source>
        <dbReference type="ARBA" id="ARBA00007228"/>
    </source>
</evidence>